<evidence type="ECO:0000256" key="3">
    <source>
        <dbReference type="ARBA" id="ARBA00022670"/>
    </source>
</evidence>
<evidence type="ECO:0000313" key="10">
    <source>
        <dbReference type="Proteomes" id="UP000279089"/>
    </source>
</evidence>
<comment type="cofactor">
    <cofactor evidence="8">
        <name>a divalent metal cation</name>
        <dbReference type="ChEBI" id="CHEBI:60240"/>
    </cofactor>
    <text evidence="8">Binds 2 divalent metal cations per subunit.</text>
</comment>
<dbReference type="PIRSF" id="PIRSF001123">
    <property type="entry name" value="PepA_GA"/>
    <property type="match status" value="1"/>
</dbReference>
<dbReference type="GO" id="GO:0046872">
    <property type="term" value="F:metal ion binding"/>
    <property type="evidence" value="ECO:0007669"/>
    <property type="project" value="UniProtKB-UniRule"/>
</dbReference>
<dbReference type="SUPFAM" id="SSF53187">
    <property type="entry name" value="Zn-dependent exopeptidases"/>
    <property type="match status" value="1"/>
</dbReference>
<gene>
    <name evidence="9" type="ORF">EG028_27800</name>
</gene>
<dbReference type="PANTHER" id="PTHR32481">
    <property type="entry name" value="AMINOPEPTIDASE"/>
    <property type="match status" value="1"/>
</dbReference>
<evidence type="ECO:0000256" key="6">
    <source>
        <dbReference type="PIRNR" id="PIRNR001123"/>
    </source>
</evidence>
<comment type="caution">
    <text evidence="9">The sequence shown here is derived from an EMBL/GenBank/DDBJ whole genome shotgun (WGS) entry which is preliminary data.</text>
</comment>
<comment type="similarity">
    <text evidence="1 6">Belongs to the peptidase M42 family.</text>
</comment>
<name>A0A3N4M4P2_9BACT</name>
<dbReference type="InterPro" id="IPR008007">
    <property type="entry name" value="Peptidase_M42"/>
</dbReference>
<dbReference type="CDD" id="cd05656">
    <property type="entry name" value="M42_Frv"/>
    <property type="match status" value="1"/>
</dbReference>
<dbReference type="Gene3D" id="3.40.630.10">
    <property type="entry name" value="Zn peptidases"/>
    <property type="match status" value="1"/>
</dbReference>
<feature type="active site" description="Proton acceptor" evidence="7">
    <location>
        <position position="222"/>
    </location>
</feature>
<dbReference type="OrthoDB" id="9772053at2"/>
<feature type="binding site" evidence="8">
    <location>
        <position position="245"/>
    </location>
    <ligand>
        <name>Zn(2+)</name>
        <dbReference type="ChEBI" id="CHEBI:29105"/>
        <label>1</label>
    </ligand>
</feature>
<keyword evidence="2" id="KW-0031">Aminopeptidase</keyword>
<keyword evidence="5" id="KW-0378">Hydrolase</keyword>
<dbReference type="PANTHER" id="PTHR32481:SF0">
    <property type="entry name" value="AMINOPEPTIDASE YPDE-RELATED"/>
    <property type="match status" value="1"/>
</dbReference>
<keyword evidence="10" id="KW-1185">Reference proteome</keyword>
<sequence length="366" mass="40897">MSKKQKSIFTKESLTFLKNYLNNPAPTGFEKEGQKLWLEYLKPYIDDTIVDPYGSAVGIINPEAAFKVVIEAHADEISWFVNYVSPEGLIYVIRNGGSDQAIAPSKRVNIHTEKGMVKAVFGWPAIHTRLRSGDGKEPQPKVDNIFLDCGARSRKEVEDLGIHVGCVVTFEDGFEELNYDYYICRAIDNRIGGFMIAEVARLLTENKQRLPFGLYIVNAVQEEVGLRGAEMIAKRIKPNVAIITDVTHDTTTPMINKNIEGEIKCGGGPSITYGPAVHNILRDLIISTAKKEKIPHQLHAVSRSTGTDTDAFAYSNDGTPSALISLPLRYMHTTVEMVKKDDIEQTIQLIYHTLLNITPKTNFHYL</sequence>
<dbReference type="Pfam" id="PF05343">
    <property type="entry name" value="Peptidase_M42"/>
    <property type="match status" value="1"/>
</dbReference>
<dbReference type="InterPro" id="IPR023367">
    <property type="entry name" value="Peptidase_M42_dom2"/>
</dbReference>
<reference evidence="10" key="1">
    <citation type="submission" date="2018-11" db="EMBL/GenBank/DDBJ databases">
        <title>Chitinophaga lutea sp.nov., isolate from arsenic contaminated soil.</title>
        <authorList>
            <person name="Zong Y."/>
        </authorList>
    </citation>
    <scope>NUCLEOTIDE SEQUENCE [LARGE SCALE GENOMIC DNA]</scope>
    <source>
        <strain evidence="10">YLT18</strain>
    </source>
</reference>
<dbReference type="SUPFAM" id="SSF101821">
    <property type="entry name" value="Aminopeptidase/glucanase lid domain"/>
    <property type="match status" value="1"/>
</dbReference>
<dbReference type="RefSeq" id="WP_120519493.1">
    <property type="nucleotide sequence ID" value="NZ_QXZY01000022.1"/>
</dbReference>
<feature type="binding site" evidence="8">
    <location>
        <position position="332"/>
    </location>
    <ligand>
        <name>Zn(2+)</name>
        <dbReference type="ChEBI" id="CHEBI:29105"/>
        <label>2</label>
    </ligand>
</feature>
<protein>
    <submittedName>
        <fullName evidence="9">M42 family peptidase</fullName>
    </submittedName>
</protein>
<dbReference type="InterPro" id="IPR051464">
    <property type="entry name" value="Peptidase_M42_aminopept"/>
</dbReference>
<evidence type="ECO:0000256" key="8">
    <source>
        <dbReference type="PIRSR" id="PIRSR001123-2"/>
    </source>
</evidence>
<evidence type="ECO:0000256" key="4">
    <source>
        <dbReference type="ARBA" id="ARBA00022723"/>
    </source>
</evidence>
<keyword evidence="3" id="KW-0645">Protease</keyword>
<organism evidence="9 10">
    <name type="scientific">Chitinophaga barathri</name>
    <dbReference type="NCBI Taxonomy" id="1647451"/>
    <lineage>
        <taxon>Bacteria</taxon>
        <taxon>Pseudomonadati</taxon>
        <taxon>Bacteroidota</taxon>
        <taxon>Chitinophagia</taxon>
        <taxon>Chitinophagales</taxon>
        <taxon>Chitinophagaceae</taxon>
        <taxon>Chitinophaga</taxon>
    </lineage>
</organism>
<feature type="binding site" evidence="8">
    <location>
        <position position="188"/>
    </location>
    <ligand>
        <name>Zn(2+)</name>
        <dbReference type="ChEBI" id="CHEBI:29105"/>
        <label>2</label>
    </ligand>
</feature>
<evidence type="ECO:0000256" key="7">
    <source>
        <dbReference type="PIRSR" id="PIRSR001123-1"/>
    </source>
</evidence>
<evidence type="ECO:0000256" key="2">
    <source>
        <dbReference type="ARBA" id="ARBA00022438"/>
    </source>
</evidence>
<feature type="binding site" evidence="8">
    <location>
        <position position="73"/>
    </location>
    <ligand>
        <name>Zn(2+)</name>
        <dbReference type="ChEBI" id="CHEBI:29105"/>
        <label>1</label>
    </ligand>
</feature>
<dbReference type="GO" id="GO:0006508">
    <property type="term" value="P:proteolysis"/>
    <property type="evidence" value="ECO:0007669"/>
    <property type="project" value="UniProtKB-KW"/>
</dbReference>
<evidence type="ECO:0000256" key="5">
    <source>
        <dbReference type="ARBA" id="ARBA00022801"/>
    </source>
</evidence>
<dbReference type="EMBL" id="RMBX01000023">
    <property type="protein sequence ID" value="RPD37888.1"/>
    <property type="molecule type" value="Genomic_DNA"/>
</dbReference>
<dbReference type="GO" id="GO:0004177">
    <property type="term" value="F:aminopeptidase activity"/>
    <property type="evidence" value="ECO:0007669"/>
    <property type="project" value="UniProtKB-UniRule"/>
</dbReference>
<dbReference type="Proteomes" id="UP000279089">
    <property type="component" value="Unassembled WGS sequence"/>
</dbReference>
<feature type="binding site" evidence="8">
    <location>
        <position position="223"/>
    </location>
    <ligand>
        <name>Zn(2+)</name>
        <dbReference type="ChEBI" id="CHEBI:29105"/>
        <label>2</label>
    </ligand>
</feature>
<proteinExistence type="inferred from homology"/>
<feature type="binding site" evidence="8">
    <location>
        <position position="188"/>
    </location>
    <ligand>
        <name>Zn(2+)</name>
        <dbReference type="ChEBI" id="CHEBI:29105"/>
        <label>1</label>
    </ligand>
</feature>
<evidence type="ECO:0000313" key="9">
    <source>
        <dbReference type="EMBL" id="RPD37888.1"/>
    </source>
</evidence>
<dbReference type="AlphaFoldDB" id="A0A3N4M4P2"/>
<evidence type="ECO:0000256" key="1">
    <source>
        <dbReference type="ARBA" id="ARBA00006272"/>
    </source>
</evidence>
<keyword evidence="4 8" id="KW-0479">Metal-binding</keyword>
<accession>A0A3N4M4P2</accession>
<dbReference type="Gene3D" id="2.40.30.40">
    <property type="entry name" value="Peptidase M42, domain 2"/>
    <property type="match status" value="1"/>
</dbReference>